<comment type="caution">
    <text evidence="1">The sequence shown here is derived from an EMBL/GenBank/DDBJ whole genome shotgun (WGS) entry which is preliminary data.</text>
</comment>
<proteinExistence type="predicted"/>
<organism evidence="1 2">
    <name type="scientific">Cellvibrio polysaccharolyticus</name>
    <dbReference type="NCBI Taxonomy" id="2082724"/>
    <lineage>
        <taxon>Bacteria</taxon>
        <taxon>Pseudomonadati</taxon>
        <taxon>Pseudomonadota</taxon>
        <taxon>Gammaproteobacteria</taxon>
        <taxon>Cellvibrionales</taxon>
        <taxon>Cellvibrionaceae</taxon>
        <taxon>Cellvibrio</taxon>
    </lineage>
</organism>
<dbReference type="InterPro" id="IPR000944">
    <property type="entry name" value="Tscrpt_reg_Rrf2"/>
</dbReference>
<dbReference type="PANTHER" id="PTHR33221">
    <property type="entry name" value="WINGED HELIX-TURN-HELIX TRANSCRIPTIONAL REGULATOR, RRF2 FAMILY"/>
    <property type="match status" value="1"/>
</dbReference>
<dbReference type="GO" id="GO:0003700">
    <property type="term" value="F:DNA-binding transcription factor activity"/>
    <property type="evidence" value="ECO:0007669"/>
    <property type="project" value="TreeGrafter"/>
</dbReference>
<evidence type="ECO:0000313" key="2">
    <source>
        <dbReference type="Proteomes" id="UP000652567"/>
    </source>
</evidence>
<dbReference type="RefSeq" id="WP_193910568.1">
    <property type="nucleotide sequence ID" value="NZ_PRDL01000001.1"/>
</dbReference>
<sequence length="151" mass="16694">MKKDSKLSSILHVLLHMAHYNRPLTSEALAGFLSTNPVVVRRTLAGLRDAGYVDSTKGHGGGWVLVCDLQQITLRQIYEAVGAPPVFAMGNRMDEPRCLVERAVNHRLENTFQEVEALLLQRLDAITLADLAADFSHGYQAHCSGEHGHEH</sequence>
<evidence type="ECO:0000313" key="1">
    <source>
        <dbReference type="EMBL" id="MBE8718204.1"/>
    </source>
</evidence>
<protein>
    <submittedName>
        <fullName evidence="1">Rrf2 family transcriptional regulator</fullName>
    </submittedName>
</protein>
<gene>
    <name evidence="1" type="ORF">C4F51_13500</name>
</gene>
<dbReference type="AlphaFoldDB" id="A0A928V8X4"/>
<accession>A0A928V8X4</accession>
<dbReference type="PROSITE" id="PS51197">
    <property type="entry name" value="HTH_RRF2_2"/>
    <property type="match status" value="1"/>
</dbReference>
<dbReference type="Pfam" id="PF02082">
    <property type="entry name" value="Rrf2"/>
    <property type="match status" value="1"/>
</dbReference>
<dbReference type="GO" id="GO:0005829">
    <property type="term" value="C:cytosol"/>
    <property type="evidence" value="ECO:0007669"/>
    <property type="project" value="TreeGrafter"/>
</dbReference>
<dbReference type="SUPFAM" id="SSF46785">
    <property type="entry name" value="Winged helix' DNA-binding domain"/>
    <property type="match status" value="1"/>
</dbReference>
<dbReference type="EMBL" id="PRDL01000001">
    <property type="protein sequence ID" value="MBE8718204.1"/>
    <property type="molecule type" value="Genomic_DNA"/>
</dbReference>
<dbReference type="Gene3D" id="1.10.10.10">
    <property type="entry name" value="Winged helix-like DNA-binding domain superfamily/Winged helix DNA-binding domain"/>
    <property type="match status" value="1"/>
</dbReference>
<dbReference type="InterPro" id="IPR036390">
    <property type="entry name" value="WH_DNA-bd_sf"/>
</dbReference>
<reference evidence="1" key="1">
    <citation type="submission" date="2018-07" db="EMBL/GenBank/DDBJ databases">
        <title>Genome assembly of strain Ka43.</title>
        <authorList>
            <person name="Kukolya J."/>
            <person name="Nagy I."/>
            <person name="Horvath B."/>
            <person name="Toth A."/>
        </authorList>
    </citation>
    <scope>NUCLEOTIDE SEQUENCE</scope>
    <source>
        <strain evidence="1">KB43</strain>
    </source>
</reference>
<name>A0A928V8X4_9GAMM</name>
<keyword evidence="2" id="KW-1185">Reference proteome</keyword>
<dbReference type="PANTHER" id="PTHR33221:SF15">
    <property type="entry name" value="HTH-TYPE TRANSCRIPTIONAL REGULATOR YWGB-RELATED"/>
    <property type="match status" value="1"/>
</dbReference>
<dbReference type="Proteomes" id="UP000652567">
    <property type="component" value="Unassembled WGS sequence"/>
</dbReference>
<dbReference type="InterPro" id="IPR036388">
    <property type="entry name" value="WH-like_DNA-bd_sf"/>
</dbReference>